<keyword evidence="2" id="KW-1185">Reference proteome</keyword>
<dbReference type="EMBL" id="JADLQN010000002">
    <property type="protein sequence ID" value="MBF6356143.1"/>
    <property type="molecule type" value="Genomic_DNA"/>
</dbReference>
<name>A0ABS0DHH9_9NOCA</name>
<organism evidence="1 2">
    <name type="scientific">Nocardia higoensis</name>
    <dbReference type="NCBI Taxonomy" id="228599"/>
    <lineage>
        <taxon>Bacteria</taxon>
        <taxon>Bacillati</taxon>
        <taxon>Actinomycetota</taxon>
        <taxon>Actinomycetes</taxon>
        <taxon>Mycobacteriales</taxon>
        <taxon>Nocardiaceae</taxon>
        <taxon>Nocardia</taxon>
    </lineage>
</organism>
<sequence>MPQTLPLARTNAEARLFLRLQPCHVCGTADCAFRSAVVTVDGELASRYSGDCAGCGAPRQYEFRIPDQVLPPPADTVRFGADEPSELLDPGVWLWYSDQCARQVPERGTNLDDRGRRTGRHTLATALAAVEEVLKFLPDSAQAVPATAFASMDGRSVYEREPGRFTRARLEAIRDHYARTLSAW</sequence>
<dbReference type="RefSeq" id="WP_195002970.1">
    <property type="nucleotide sequence ID" value="NZ_JADLQN010000002.1"/>
</dbReference>
<protein>
    <submittedName>
        <fullName evidence="1">Uncharacterized protein</fullName>
    </submittedName>
</protein>
<evidence type="ECO:0000313" key="1">
    <source>
        <dbReference type="EMBL" id="MBF6356143.1"/>
    </source>
</evidence>
<dbReference type="Proteomes" id="UP000707731">
    <property type="component" value="Unassembled WGS sequence"/>
</dbReference>
<proteinExistence type="predicted"/>
<reference evidence="1 2" key="1">
    <citation type="submission" date="2020-10" db="EMBL/GenBank/DDBJ databases">
        <title>Identification of Nocardia species via Next-generation sequencing and recognition of intraspecies genetic diversity.</title>
        <authorList>
            <person name="Li P."/>
            <person name="Li P."/>
            <person name="Lu B."/>
        </authorList>
    </citation>
    <scope>NUCLEOTIDE SEQUENCE [LARGE SCALE GENOMIC DNA]</scope>
    <source>
        <strain evidence="1 2">BJ06-0143</strain>
    </source>
</reference>
<comment type="caution">
    <text evidence="1">The sequence shown here is derived from an EMBL/GenBank/DDBJ whole genome shotgun (WGS) entry which is preliminary data.</text>
</comment>
<accession>A0ABS0DHH9</accession>
<gene>
    <name evidence="1" type="ORF">IU449_16615</name>
</gene>
<evidence type="ECO:0000313" key="2">
    <source>
        <dbReference type="Proteomes" id="UP000707731"/>
    </source>
</evidence>